<evidence type="ECO:0000313" key="2">
    <source>
        <dbReference type="EMBL" id="TDR94450.1"/>
    </source>
</evidence>
<evidence type="ECO:0000256" key="1">
    <source>
        <dbReference type="SAM" id="Phobius"/>
    </source>
</evidence>
<dbReference type="RefSeq" id="WP_133769343.1">
    <property type="nucleotide sequence ID" value="NZ_SNZR01000011.1"/>
</dbReference>
<keyword evidence="1" id="KW-1133">Transmembrane helix</keyword>
<feature type="transmembrane region" description="Helical" evidence="1">
    <location>
        <begin position="45"/>
        <end position="64"/>
    </location>
</feature>
<feature type="transmembrane region" description="Helical" evidence="1">
    <location>
        <begin position="20"/>
        <end position="38"/>
    </location>
</feature>
<reference evidence="2 3" key="1">
    <citation type="submission" date="2019-03" db="EMBL/GenBank/DDBJ databases">
        <title>Genomic Encyclopedia of Type Strains, Phase IV (KMG-IV): sequencing the most valuable type-strain genomes for metagenomic binning, comparative biology and taxonomic classification.</title>
        <authorList>
            <person name="Goeker M."/>
        </authorList>
    </citation>
    <scope>NUCLEOTIDE SEQUENCE [LARGE SCALE GENOMIC DNA]</scope>
    <source>
        <strain evidence="2 3">DSM 25903</strain>
    </source>
</reference>
<keyword evidence="1" id="KW-0472">Membrane</keyword>
<dbReference type="Proteomes" id="UP000295122">
    <property type="component" value="Unassembled WGS sequence"/>
</dbReference>
<proteinExistence type="predicted"/>
<evidence type="ECO:0000313" key="3">
    <source>
        <dbReference type="Proteomes" id="UP000295122"/>
    </source>
</evidence>
<dbReference type="AlphaFoldDB" id="A0A4R7C751"/>
<keyword evidence="3" id="KW-1185">Reference proteome</keyword>
<protein>
    <submittedName>
        <fullName evidence="2">Uncharacterized protein</fullName>
    </submittedName>
</protein>
<dbReference type="EMBL" id="SNZR01000011">
    <property type="protein sequence ID" value="TDR94450.1"/>
    <property type="molecule type" value="Genomic_DNA"/>
</dbReference>
<comment type="caution">
    <text evidence="2">The sequence shown here is derived from an EMBL/GenBank/DDBJ whole genome shotgun (WGS) entry which is preliminary data.</text>
</comment>
<sequence length="88" mass="9389">MEPEVQRQMLPEDYNRLARVTLLLAAPGALLSFVLAAVQGADWRMCFLLAGVTGVACLGAAALIRVRGSKAAGDAAWIAVLLRLIARR</sequence>
<accession>A0A4R7C751</accession>
<name>A0A4R7C751_9HYPH</name>
<organism evidence="2 3">
    <name type="scientific">Enterovirga rhinocerotis</name>
    <dbReference type="NCBI Taxonomy" id="1339210"/>
    <lineage>
        <taxon>Bacteria</taxon>
        <taxon>Pseudomonadati</taxon>
        <taxon>Pseudomonadota</taxon>
        <taxon>Alphaproteobacteria</taxon>
        <taxon>Hyphomicrobiales</taxon>
        <taxon>Methylobacteriaceae</taxon>
        <taxon>Enterovirga</taxon>
    </lineage>
</organism>
<gene>
    <name evidence="2" type="ORF">EV668_1737</name>
</gene>
<keyword evidence="1" id="KW-0812">Transmembrane</keyword>